<dbReference type="AlphaFoldDB" id="X1E796"/>
<accession>X1E796</accession>
<protein>
    <submittedName>
        <fullName evidence="2">Uncharacterized protein</fullName>
    </submittedName>
</protein>
<proteinExistence type="predicted"/>
<feature type="transmembrane region" description="Helical" evidence="1">
    <location>
        <begin position="33"/>
        <end position="54"/>
    </location>
</feature>
<organism evidence="2">
    <name type="scientific">marine sediment metagenome</name>
    <dbReference type="NCBI Taxonomy" id="412755"/>
    <lineage>
        <taxon>unclassified sequences</taxon>
        <taxon>metagenomes</taxon>
        <taxon>ecological metagenomes</taxon>
    </lineage>
</organism>
<sequence length="64" mass="6877">MWQNVAFILIGLGILALIGWSVKVFFMDSDIPLLIRIAVGAIGAGVLVLIGVAIKDRLKKAKTE</sequence>
<keyword evidence="1" id="KW-1133">Transmembrane helix</keyword>
<evidence type="ECO:0000313" key="2">
    <source>
        <dbReference type="EMBL" id="GAH28447.1"/>
    </source>
</evidence>
<gene>
    <name evidence="2" type="ORF">S01H4_65737</name>
</gene>
<dbReference type="EMBL" id="BART01040349">
    <property type="protein sequence ID" value="GAH28447.1"/>
    <property type="molecule type" value="Genomic_DNA"/>
</dbReference>
<name>X1E796_9ZZZZ</name>
<feature type="transmembrane region" description="Helical" evidence="1">
    <location>
        <begin position="7"/>
        <end position="27"/>
    </location>
</feature>
<feature type="non-terminal residue" evidence="2">
    <location>
        <position position="64"/>
    </location>
</feature>
<reference evidence="2" key="1">
    <citation type="journal article" date="2014" name="Front. Microbiol.">
        <title>High frequency of phylogenetically diverse reductive dehalogenase-homologous genes in deep subseafloor sedimentary metagenomes.</title>
        <authorList>
            <person name="Kawai M."/>
            <person name="Futagami T."/>
            <person name="Toyoda A."/>
            <person name="Takaki Y."/>
            <person name="Nishi S."/>
            <person name="Hori S."/>
            <person name="Arai W."/>
            <person name="Tsubouchi T."/>
            <person name="Morono Y."/>
            <person name="Uchiyama I."/>
            <person name="Ito T."/>
            <person name="Fujiyama A."/>
            <person name="Inagaki F."/>
            <person name="Takami H."/>
        </authorList>
    </citation>
    <scope>NUCLEOTIDE SEQUENCE</scope>
    <source>
        <strain evidence="2">Expedition CK06-06</strain>
    </source>
</reference>
<comment type="caution">
    <text evidence="2">The sequence shown here is derived from an EMBL/GenBank/DDBJ whole genome shotgun (WGS) entry which is preliminary data.</text>
</comment>
<evidence type="ECO:0000256" key="1">
    <source>
        <dbReference type="SAM" id="Phobius"/>
    </source>
</evidence>
<keyword evidence="1" id="KW-0472">Membrane</keyword>
<keyword evidence="1" id="KW-0812">Transmembrane</keyword>